<dbReference type="RefSeq" id="WP_206256066.1">
    <property type="nucleotide sequence ID" value="NZ_CP071060.1"/>
</dbReference>
<dbReference type="HAMAP" id="MF_01930">
    <property type="entry name" value="PurN"/>
    <property type="match status" value="1"/>
</dbReference>
<dbReference type="Proteomes" id="UP000663570">
    <property type="component" value="Chromosome"/>
</dbReference>
<evidence type="ECO:0000256" key="3">
    <source>
        <dbReference type="ARBA" id="ARBA00022755"/>
    </source>
</evidence>
<dbReference type="EMBL" id="CP071060">
    <property type="protein sequence ID" value="QSI78661.1"/>
    <property type="molecule type" value="Genomic_DNA"/>
</dbReference>
<feature type="site" description="Raises pKa of active site His" evidence="4">
    <location>
        <position position="142"/>
    </location>
</feature>
<keyword evidence="2 4" id="KW-0808">Transferase</keyword>
<dbReference type="Pfam" id="PF00551">
    <property type="entry name" value="Formyl_trans_N"/>
    <property type="match status" value="1"/>
</dbReference>
<protein>
    <recommendedName>
        <fullName evidence="4">Phosphoribosylglycinamide formyltransferase</fullName>
        <ecNumber evidence="4">2.1.2.2</ecNumber>
    </recommendedName>
    <alternativeName>
        <fullName evidence="4">5'-phosphoribosylglycinamide transformylase</fullName>
    </alternativeName>
    <alternativeName>
        <fullName evidence="4">GAR transformylase</fullName>
        <shortName evidence="4">GART</shortName>
    </alternativeName>
</protein>
<keyword evidence="7" id="KW-1185">Reference proteome</keyword>
<gene>
    <name evidence="4" type="primary">purN</name>
    <name evidence="6" type="ORF">JY500_08670</name>
</gene>
<dbReference type="PANTHER" id="PTHR43369">
    <property type="entry name" value="PHOSPHORIBOSYLGLYCINAMIDE FORMYLTRANSFERASE"/>
    <property type="match status" value="1"/>
</dbReference>
<proteinExistence type="inferred from homology"/>
<dbReference type="CDD" id="cd08645">
    <property type="entry name" value="FMT_core_GART"/>
    <property type="match status" value="1"/>
</dbReference>
<comment type="catalytic activity">
    <reaction evidence="4">
        <text>N(1)-(5-phospho-beta-D-ribosyl)glycinamide + (6R)-10-formyltetrahydrofolate = N(2)-formyl-N(1)-(5-phospho-beta-D-ribosyl)glycinamide + (6S)-5,6,7,8-tetrahydrofolate + H(+)</text>
        <dbReference type="Rhea" id="RHEA:15053"/>
        <dbReference type="ChEBI" id="CHEBI:15378"/>
        <dbReference type="ChEBI" id="CHEBI:57453"/>
        <dbReference type="ChEBI" id="CHEBI:143788"/>
        <dbReference type="ChEBI" id="CHEBI:147286"/>
        <dbReference type="ChEBI" id="CHEBI:195366"/>
        <dbReference type="EC" id="2.1.2.2"/>
    </reaction>
</comment>
<evidence type="ECO:0000256" key="4">
    <source>
        <dbReference type="HAMAP-Rule" id="MF_01930"/>
    </source>
</evidence>
<keyword evidence="3 4" id="KW-0658">Purine biosynthesis</keyword>
<evidence type="ECO:0000313" key="7">
    <source>
        <dbReference type="Proteomes" id="UP000663570"/>
    </source>
</evidence>
<dbReference type="InterPro" id="IPR004607">
    <property type="entry name" value="GART"/>
</dbReference>
<feature type="domain" description="Formyl transferase N-terminal" evidence="5">
    <location>
        <begin position="2"/>
        <end position="179"/>
    </location>
</feature>
<dbReference type="SUPFAM" id="SSF53328">
    <property type="entry name" value="Formyltransferase"/>
    <property type="match status" value="1"/>
</dbReference>
<feature type="active site" description="Proton donor" evidence="4">
    <location>
        <position position="106"/>
    </location>
</feature>
<organism evidence="6 7">
    <name type="scientific">Niveibacterium microcysteis</name>
    <dbReference type="NCBI Taxonomy" id="2811415"/>
    <lineage>
        <taxon>Bacteria</taxon>
        <taxon>Pseudomonadati</taxon>
        <taxon>Pseudomonadota</taxon>
        <taxon>Betaproteobacteria</taxon>
        <taxon>Rhodocyclales</taxon>
        <taxon>Rhodocyclaceae</taxon>
        <taxon>Niveibacterium</taxon>
    </lineage>
</organism>
<sequence length="213" mass="22826">MKKLVILISGRGSNMEAIVRAAIPGAKIAAVIANKPTAAGLAFARAHGIEAEVVDHTAYADRDAFDNALAIAIDRHEPDLVVLAGFMRVLGDAFVRRYEGRMINIHPSLLPSFPGLHTHRKAIESGVRLHGATVHFVTPTLDCGPIIAQAAVPVGADDTEASLAAKVLVQEHVIYPQAVRWFVEGRLRVEGNRVTVIDADLPSDGWMVPLPDA</sequence>
<dbReference type="EC" id="2.1.2.2" evidence="4"/>
<evidence type="ECO:0000259" key="5">
    <source>
        <dbReference type="Pfam" id="PF00551"/>
    </source>
</evidence>
<comment type="caution">
    <text evidence="4">Lacks conserved residue(s) required for the propagation of feature annotation.</text>
</comment>
<dbReference type="GO" id="GO:0004644">
    <property type="term" value="F:phosphoribosylglycinamide formyltransferase activity"/>
    <property type="evidence" value="ECO:0007669"/>
    <property type="project" value="UniProtKB-EC"/>
</dbReference>
<dbReference type="NCBIfam" id="TIGR00639">
    <property type="entry name" value="PurN"/>
    <property type="match status" value="1"/>
</dbReference>
<accession>A0ABX7MCI5</accession>
<feature type="binding site" evidence="4">
    <location>
        <position position="62"/>
    </location>
    <ligand>
        <name>(6R)-10-formyltetrahydrofolate</name>
        <dbReference type="ChEBI" id="CHEBI:195366"/>
    </ligand>
</feature>
<dbReference type="PANTHER" id="PTHR43369:SF2">
    <property type="entry name" value="PHOSPHORIBOSYLGLYCINAMIDE FORMYLTRANSFERASE"/>
    <property type="match status" value="1"/>
</dbReference>
<comment type="function">
    <text evidence="4">Catalyzes the transfer of a formyl group from 10-formyltetrahydrofolate to 5-phospho-ribosyl-glycinamide (GAR), producing 5-phospho-ribosyl-N-formylglycinamide (FGAR) and tetrahydrofolate.</text>
</comment>
<dbReference type="InterPro" id="IPR002376">
    <property type="entry name" value="Formyl_transf_N"/>
</dbReference>
<evidence type="ECO:0000256" key="2">
    <source>
        <dbReference type="ARBA" id="ARBA00022679"/>
    </source>
</evidence>
<evidence type="ECO:0000256" key="1">
    <source>
        <dbReference type="ARBA" id="ARBA00005054"/>
    </source>
</evidence>
<dbReference type="Gene3D" id="3.40.50.170">
    <property type="entry name" value="Formyl transferase, N-terminal domain"/>
    <property type="match status" value="1"/>
</dbReference>
<comment type="pathway">
    <text evidence="1 4">Purine metabolism; IMP biosynthesis via de novo pathway; N(2)-formyl-N(1)-(5-phospho-D-ribosyl)glycinamide from N(1)-(5-phospho-D-ribosyl)glycinamide (10-formyl THF route): step 1/1.</text>
</comment>
<reference evidence="6 7" key="1">
    <citation type="submission" date="2021-02" db="EMBL/GenBank/DDBJ databases">
        <title>Niveibacterium changnyeongensis HC41.</title>
        <authorList>
            <person name="Kang M."/>
        </authorList>
    </citation>
    <scope>NUCLEOTIDE SEQUENCE [LARGE SCALE GENOMIC DNA]</scope>
    <source>
        <strain evidence="6 7">HC41</strain>
    </source>
</reference>
<name>A0ABX7MCI5_9RHOO</name>
<dbReference type="InterPro" id="IPR036477">
    <property type="entry name" value="Formyl_transf_N_sf"/>
</dbReference>
<feature type="binding site" evidence="4">
    <location>
        <position position="104"/>
    </location>
    <ligand>
        <name>(6R)-10-formyltetrahydrofolate</name>
        <dbReference type="ChEBI" id="CHEBI:195366"/>
    </ligand>
</feature>
<comment type="similarity">
    <text evidence="4">Belongs to the GART family.</text>
</comment>
<feature type="binding site" evidence="4">
    <location>
        <begin position="12"/>
        <end position="14"/>
    </location>
    <ligand>
        <name>N(1)-(5-phospho-beta-D-ribosyl)glycinamide</name>
        <dbReference type="ChEBI" id="CHEBI:143788"/>
    </ligand>
</feature>
<evidence type="ECO:0000313" key="6">
    <source>
        <dbReference type="EMBL" id="QSI78661.1"/>
    </source>
</evidence>